<organism evidence="1 2">
    <name type="scientific">Croceicoccus ponticola</name>
    <dbReference type="NCBI Taxonomy" id="2217664"/>
    <lineage>
        <taxon>Bacteria</taxon>
        <taxon>Pseudomonadati</taxon>
        <taxon>Pseudomonadota</taxon>
        <taxon>Alphaproteobacteria</taxon>
        <taxon>Sphingomonadales</taxon>
        <taxon>Erythrobacteraceae</taxon>
        <taxon>Croceicoccus</taxon>
    </lineage>
</organism>
<keyword evidence="2" id="KW-1185">Reference proteome</keyword>
<sequence length="89" mass="9558">MGLRVIYTQEEAPIEPSERPIEVIAPIIEDHGEADIAVEPANSFPELPIGHLQRFAQLLAAARACDFAVVHVRIDGDGISMELSAGPAN</sequence>
<gene>
    <name evidence="1" type="ORF">EKN06_04020</name>
</gene>
<proteinExistence type="predicted"/>
<protein>
    <submittedName>
        <fullName evidence="1">Uncharacterized protein</fullName>
    </submittedName>
</protein>
<comment type="caution">
    <text evidence="1">The sequence shown here is derived from an EMBL/GenBank/DDBJ whole genome shotgun (WGS) entry which is preliminary data.</text>
</comment>
<name>A0A437H196_9SPHN</name>
<accession>A0A437H196</accession>
<reference evidence="1 2" key="1">
    <citation type="submission" date="2018-12" db="EMBL/GenBank/DDBJ databases">
        <title>Croceicoccus ponticola sp. nov., a lipolytic bacterium isolated from seawater.</title>
        <authorList>
            <person name="Yoon J.-H."/>
        </authorList>
    </citation>
    <scope>NUCLEOTIDE SEQUENCE [LARGE SCALE GENOMIC DNA]</scope>
    <source>
        <strain evidence="1 2">GM-16</strain>
    </source>
</reference>
<dbReference type="AlphaFoldDB" id="A0A437H196"/>
<dbReference type="Proteomes" id="UP000283003">
    <property type="component" value="Unassembled WGS sequence"/>
</dbReference>
<evidence type="ECO:0000313" key="1">
    <source>
        <dbReference type="EMBL" id="RVQ69359.1"/>
    </source>
</evidence>
<evidence type="ECO:0000313" key="2">
    <source>
        <dbReference type="Proteomes" id="UP000283003"/>
    </source>
</evidence>
<dbReference type="EMBL" id="RXOL01000001">
    <property type="protein sequence ID" value="RVQ69359.1"/>
    <property type="molecule type" value="Genomic_DNA"/>
</dbReference>
<dbReference type="RefSeq" id="WP_127611550.1">
    <property type="nucleotide sequence ID" value="NZ_RXOL01000001.1"/>
</dbReference>